<dbReference type="GO" id="GO:0051539">
    <property type="term" value="F:4 iron, 4 sulfur cluster binding"/>
    <property type="evidence" value="ECO:0007669"/>
    <property type="project" value="UniProtKB-KW"/>
</dbReference>
<evidence type="ECO:0000256" key="1">
    <source>
        <dbReference type="ARBA" id="ARBA00001966"/>
    </source>
</evidence>
<dbReference type="SFLD" id="SFLDG01083">
    <property type="entry name" value="Uncharacterised_Radical_SAM_Su"/>
    <property type="match status" value="1"/>
</dbReference>
<evidence type="ECO:0000313" key="8">
    <source>
        <dbReference type="EMBL" id="KPL78825.1"/>
    </source>
</evidence>
<keyword evidence="2" id="KW-0004">4Fe-4S</keyword>
<dbReference type="PANTHER" id="PTHR43787">
    <property type="entry name" value="FEMO COFACTOR BIOSYNTHESIS PROTEIN NIFB-RELATED"/>
    <property type="match status" value="1"/>
</dbReference>
<evidence type="ECO:0000256" key="5">
    <source>
        <dbReference type="ARBA" id="ARBA00023004"/>
    </source>
</evidence>
<dbReference type="InterPro" id="IPR007197">
    <property type="entry name" value="rSAM"/>
</dbReference>
<keyword evidence="5" id="KW-0408">Iron</keyword>
<comment type="caution">
    <text evidence="8">The sequence shown here is derived from an EMBL/GenBank/DDBJ whole genome shotgun (WGS) entry which is preliminary data.</text>
</comment>
<dbReference type="SMART" id="SM00729">
    <property type="entry name" value="Elp3"/>
    <property type="match status" value="1"/>
</dbReference>
<dbReference type="GO" id="GO:0046872">
    <property type="term" value="F:metal ion binding"/>
    <property type="evidence" value="ECO:0007669"/>
    <property type="project" value="UniProtKB-KW"/>
</dbReference>
<evidence type="ECO:0000313" key="9">
    <source>
        <dbReference type="Proteomes" id="UP000050417"/>
    </source>
</evidence>
<evidence type="ECO:0000256" key="2">
    <source>
        <dbReference type="ARBA" id="ARBA00022485"/>
    </source>
</evidence>
<gene>
    <name evidence="8" type="ORF">ADN00_06295</name>
</gene>
<keyword evidence="3" id="KW-0949">S-adenosyl-L-methionine</keyword>
<dbReference type="GO" id="GO:0003824">
    <property type="term" value="F:catalytic activity"/>
    <property type="evidence" value="ECO:0007669"/>
    <property type="project" value="InterPro"/>
</dbReference>
<dbReference type="SFLD" id="SFLDS00029">
    <property type="entry name" value="Radical_SAM"/>
    <property type="match status" value="1"/>
</dbReference>
<dbReference type="SUPFAM" id="SSF102114">
    <property type="entry name" value="Radical SAM enzymes"/>
    <property type="match status" value="1"/>
</dbReference>
<dbReference type="PATRIC" id="fig|1134406.4.peg.1761"/>
<dbReference type="RefSeq" id="WP_075062112.1">
    <property type="nucleotide sequence ID" value="NZ_LGCL01000016.1"/>
</dbReference>
<dbReference type="PANTHER" id="PTHR43787:SF11">
    <property type="entry name" value="UPF0026 PROTEIN SLR1464"/>
    <property type="match status" value="1"/>
</dbReference>
<dbReference type="InterPro" id="IPR013785">
    <property type="entry name" value="Aldolase_TIM"/>
</dbReference>
<evidence type="ECO:0000259" key="7">
    <source>
        <dbReference type="PROSITE" id="PS51918"/>
    </source>
</evidence>
<evidence type="ECO:0000256" key="6">
    <source>
        <dbReference type="ARBA" id="ARBA00023014"/>
    </source>
</evidence>
<organism evidence="8 9">
    <name type="scientific">Ornatilinea apprima</name>
    <dbReference type="NCBI Taxonomy" id="1134406"/>
    <lineage>
        <taxon>Bacteria</taxon>
        <taxon>Bacillati</taxon>
        <taxon>Chloroflexota</taxon>
        <taxon>Anaerolineae</taxon>
        <taxon>Anaerolineales</taxon>
        <taxon>Anaerolineaceae</taxon>
        <taxon>Ornatilinea</taxon>
    </lineage>
</organism>
<dbReference type="OrthoDB" id="9795504at2"/>
<dbReference type="InterPro" id="IPR040084">
    <property type="entry name" value="GTPase_Obg"/>
</dbReference>
<evidence type="ECO:0000256" key="3">
    <source>
        <dbReference type="ARBA" id="ARBA00022691"/>
    </source>
</evidence>
<keyword evidence="9" id="KW-1185">Reference proteome</keyword>
<dbReference type="Proteomes" id="UP000050417">
    <property type="component" value="Unassembled WGS sequence"/>
</dbReference>
<dbReference type="STRING" id="1134406.ADN00_06295"/>
<keyword evidence="6" id="KW-0411">Iron-sulfur</keyword>
<dbReference type="Pfam" id="PF04055">
    <property type="entry name" value="Radical_SAM"/>
    <property type="match status" value="1"/>
</dbReference>
<feature type="domain" description="Radical SAM core" evidence="7">
    <location>
        <begin position="10"/>
        <end position="244"/>
    </location>
</feature>
<dbReference type="EMBL" id="LGCL01000016">
    <property type="protein sequence ID" value="KPL78825.1"/>
    <property type="molecule type" value="Genomic_DNA"/>
</dbReference>
<dbReference type="AlphaFoldDB" id="A0A0P6X9U3"/>
<reference evidence="8 9" key="1">
    <citation type="submission" date="2015-07" db="EMBL/GenBank/DDBJ databases">
        <title>Genome sequence of Ornatilinea apprima DSM 23815.</title>
        <authorList>
            <person name="Hemp J."/>
            <person name="Ward L.M."/>
            <person name="Pace L.A."/>
            <person name="Fischer W.W."/>
        </authorList>
    </citation>
    <scope>NUCLEOTIDE SEQUENCE [LARGE SCALE GENOMIC DNA]</scope>
    <source>
        <strain evidence="8 9">P3M-1</strain>
    </source>
</reference>
<evidence type="ECO:0000256" key="4">
    <source>
        <dbReference type="ARBA" id="ARBA00022723"/>
    </source>
</evidence>
<sequence>MIAFGPVPSRRLGHSLGINHIPPKHCPYSCVYCQVGRTTALTLKRRVFYPLAQILREVEEKIASSRQLGLPIDYLTLVPDGEPTLDLQLGAIIQSLKQFQIPVAVISNAALIDRPEVREELSAADWVSLKVDTVDDLEWKKINRPQGHLVLSALLNGMMDFKRMFSGTLVTETMLVSGINESQDSLQRLAAYLLKLQPSRSFLSIPTRPPAETWVKSPEAGQLGSILEFFAERVPFMDLLFEAEAADFHSTGSFVDDLLAITAVHPIRERALRKMVEQAGEDWSTVERLVAEARMIAIPYREEVFFLRKHAEK</sequence>
<dbReference type="PROSITE" id="PS51918">
    <property type="entry name" value="RADICAL_SAM"/>
    <property type="match status" value="1"/>
</dbReference>
<dbReference type="Gene3D" id="3.20.20.70">
    <property type="entry name" value="Aldolase class I"/>
    <property type="match status" value="1"/>
</dbReference>
<keyword evidence="4" id="KW-0479">Metal-binding</keyword>
<protein>
    <recommendedName>
        <fullName evidence="7">Radical SAM core domain-containing protein</fullName>
    </recommendedName>
</protein>
<proteinExistence type="predicted"/>
<dbReference type="InterPro" id="IPR058240">
    <property type="entry name" value="rSAM_sf"/>
</dbReference>
<name>A0A0P6X9U3_9CHLR</name>
<dbReference type="InterPro" id="IPR006638">
    <property type="entry name" value="Elp3/MiaA/NifB-like_rSAM"/>
</dbReference>
<comment type="cofactor">
    <cofactor evidence="1">
        <name>[4Fe-4S] cluster</name>
        <dbReference type="ChEBI" id="CHEBI:49883"/>
    </cofactor>
</comment>
<accession>A0A0P6X9U3</accession>